<evidence type="ECO:0000313" key="1">
    <source>
        <dbReference type="EMBL" id="ADO59797.1"/>
    </source>
</evidence>
<gene>
    <name evidence="1" type="ORF">PPSC2_26175</name>
</gene>
<sequence>MDTEFIINSNLLIHLDQLPKPSDLFQNKTYVHGLFAYSNNLERNAQLILDYVNNPVGEMQICCTGNGLYIGDIGLYITGCVHFVSSRDISTGKDSSNRRYTDRHTLSLAKSVTEPNDYIDEAILTPKTVQGIWYNANSDEFVTFANSLSKEHNLPLKALDLIGQQYEGDKTKVIKRS</sequence>
<reference evidence="1 2" key="1">
    <citation type="journal article" date="2011" name="J. Bacteriol.">
        <title>Complete genome sequence of Paenibacillus polymyxa SC2, a strain of plant growth-promoting Rhizobacterium with broad-spectrum antimicrobial activity.</title>
        <authorList>
            <person name="Ma M."/>
            <person name="Wang C."/>
            <person name="Ding Y."/>
            <person name="Li L."/>
            <person name="Shen D."/>
            <person name="Jiang X."/>
            <person name="Guan D."/>
            <person name="Cao F."/>
            <person name="Chen H."/>
            <person name="Feng R."/>
            <person name="Wang X."/>
            <person name="Ge Y."/>
            <person name="Yao L."/>
            <person name="Bing X."/>
            <person name="Yang X."/>
            <person name="Li J."/>
            <person name="Du B."/>
        </authorList>
    </citation>
    <scope>NUCLEOTIDE SEQUENCE [LARGE SCALE GENOMIC DNA]</scope>
    <source>
        <strain evidence="1 2">SC2</strain>
        <plasmid evidence="2">pSC2</plasmid>
    </source>
</reference>
<dbReference type="PATRIC" id="fig|886882.15.peg.5512"/>
<evidence type="ECO:0000313" key="2">
    <source>
        <dbReference type="Proteomes" id="UP000006868"/>
    </source>
</evidence>
<accession>E3EKG5</accession>
<organism evidence="1 2">
    <name type="scientific">Paenibacillus polymyxa (strain SC2)</name>
    <name type="common">Bacillus polymyxa</name>
    <dbReference type="NCBI Taxonomy" id="886882"/>
    <lineage>
        <taxon>Bacteria</taxon>
        <taxon>Bacillati</taxon>
        <taxon>Bacillota</taxon>
        <taxon>Bacilli</taxon>
        <taxon>Bacillales</taxon>
        <taxon>Paenibacillaceae</taxon>
        <taxon>Paenibacillus</taxon>
    </lineage>
</organism>
<dbReference type="EMBL" id="CP002214">
    <property type="protein sequence ID" value="ADO59797.1"/>
    <property type="molecule type" value="Genomic_DNA"/>
</dbReference>
<protein>
    <submittedName>
        <fullName evidence="1">Uncharacterized protein</fullName>
    </submittedName>
</protein>
<name>E3EKG5_PAEPS</name>
<geneLocation type="plasmid" evidence="1 2">
    <name>pSC2</name>
</geneLocation>
<dbReference type="KEGG" id="ppm:PPSC2_26175"/>
<keyword evidence="1" id="KW-0614">Plasmid</keyword>
<dbReference type="HOGENOM" id="CLU_1516479_0_0_9"/>
<dbReference type="AlphaFoldDB" id="E3EKG5"/>
<dbReference type="Proteomes" id="UP000006868">
    <property type="component" value="Plasmid pSC2"/>
</dbReference>
<proteinExistence type="predicted"/>
<dbReference type="RefSeq" id="WP_013386211.1">
    <property type="nucleotide sequence ID" value="NC_014628.2"/>
</dbReference>